<reference evidence="4" key="1">
    <citation type="journal article" date="2016" name="Gigascience">
        <title>De novo construction of an expanded transcriptome assembly for the western tarnished plant bug, Lygus hesperus.</title>
        <authorList>
            <person name="Tassone E.E."/>
            <person name="Geib S.M."/>
            <person name="Hall B."/>
            <person name="Fabrick J.A."/>
            <person name="Brent C.S."/>
            <person name="Hull J.J."/>
        </authorList>
    </citation>
    <scope>NUCLEOTIDE SEQUENCE</scope>
</reference>
<feature type="domain" description="CCHC-type" evidence="3">
    <location>
        <begin position="23"/>
        <end position="39"/>
    </location>
</feature>
<dbReference type="PROSITE" id="PS50158">
    <property type="entry name" value="ZF_CCHC"/>
    <property type="match status" value="1"/>
</dbReference>
<evidence type="ECO:0000259" key="3">
    <source>
        <dbReference type="PROSITE" id="PS50158"/>
    </source>
</evidence>
<dbReference type="EMBL" id="GDHC01008817">
    <property type="protein sequence ID" value="JAQ09812.1"/>
    <property type="molecule type" value="Transcribed_RNA"/>
</dbReference>
<name>A0A146LSS8_LYGHE</name>
<feature type="region of interest" description="Disordered" evidence="2">
    <location>
        <begin position="152"/>
        <end position="177"/>
    </location>
</feature>
<gene>
    <name evidence="4" type="primary">gag-pol_1</name>
    <name evidence="4" type="ORF">g.41979</name>
</gene>
<dbReference type="GO" id="GO:0008270">
    <property type="term" value="F:zinc ion binding"/>
    <property type="evidence" value="ECO:0007669"/>
    <property type="project" value="UniProtKB-KW"/>
</dbReference>
<feature type="compositionally biased region" description="Polar residues" evidence="2">
    <location>
        <begin position="74"/>
        <end position="97"/>
    </location>
</feature>
<organism evidence="4">
    <name type="scientific">Lygus hesperus</name>
    <name type="common">Western plant bug</name>
    <dbReference type="NCBI Taxonomy" id="30085"/>
    <lineage>
        <taxon>Eukaryota</taxon>
        <taxon>Metazoa</taxon>
        <taxon>Ecdysozoa</taxon>
        <taxon>Arthropoda</taxon>
        <taxon>Hexapoda</taxon>
        <taxon>Insecta</taxon>
        <taxon>Pterygota</taxon>
        <taxon>Neoptera</taxon>
        <taxon>Paraneoptera</taxon>
        <taxon>Hemiptera</taxon>
        <taxon>Heteroptera</taxon>
        <taxon>Panheteroptera</taxon>
        <taxon>Cimicomorpha</taxon>
        <taxon>Miridae</taxon>
        <taxon>Mirini</taxon>
        <taxon>Lygus</taxon>
    </lineage>
</organism>
<dbReference type="GO" id="GO:0003676">
    <property type="term" value="F:nucleic acid binding"/>
    <property type="evidence" value="ECO:0007669"/>
    <property type="project" value="InterPro"/>
</dbReference>
<dbReference type="Gene3D" id="4.10.60.10">
    <property type="entry name" value="Zinc finger, CCHC-type"/>
    <property type="match status" value="1"/>
</dbReference>
<dbReference type="Pfam" id="PF00098">
    <property type="entry name" value="zf-CCHC"/>
    <property type="match status" value="1"/>
</dbReference>
<protein>
    <submittedName>
        <fullName evidence="4">Gag-Pol polyprotein</fullName>
    </submittedName>
</protein>
<accession>A0A146LSS8</accession>
<proteinExistence type="predicted"/>
<evidence type="ECO:0000313" key="4">
    <source>
        <dbReference type="EMBL" id="JAQ09812.1"/>
    </source>
</evidence>
<dbReference type="InterPro" id="IPR001878">
    <property type="entry name" value="Znf_CCHC"/>
</dbReference>
<feature type="non-terminal residue" evidence="4">
    <location>
        <position position="1"/>
    </location>
</feature>
<evidence type="ECO:0000256" key="2">
    <source>
        <dbReference type="SAM" id="MobiDB-lite"/>
    </source>
</evidence>
<feature type="region of interest" description="Disordered" evidence="2">
    <location>
        <begin position="55"/>
        <end position="125"/>
    </location>
</feature>
<dbReference type="AlphaFoldDB" id="A0A146LSS8"/>
<keyword evidence="1" id="KW-0863">Zinc-finger</keyword>
<keyword evidence="1" id="KW-0862">Zinc</keyword>
<sequence>LGTKRKSEYRSKGSPKLKRKDVKCYNCGIKGHFADECRNPGRMCYNCGEFSGHMSSSCPKPATRDSKQARKLSLTPQSQTTLVNRENTFAQNRLTNRNKTHAQDRFNKIRSKKNTSGKTRPPQGTVRFAAEQSEEDEYVSDAVAAIATERRSGIASGSSELKRSGSAMSMHFDERLC</sequence>
<keyword evidence="1" id="KW-0479">Metal-binding</keyword>
<evidence type="ECO:0000256" key="1">
    <source>
        <dbReference type="PROSITE-ProRule" id="PRU00047"/>
    </source>
</evidence>
<dbReference type="InterPro" id="IPR036875">
    <property type="entry name" value="Znf_CCHC_sf"/>
</dbReference>
<dbReference type="SUPFAM" id="SSF57756">
    <property type="entry name" value="Retrovirus zinc finger-like domains"/>
    <property type="match status" value="1"/>
</dbReference>
<dbReference type="SMART" id="SM00343">
    <property type="entry name" value="ZnF_C2HC"/>
    <property type="match status" value="2"/>
</dbReference>